<dbReference type="PATRIC" id="fig|188932.3.peg.574"/>
<evidence type="ECO:0000259" key="1">
    <source>
        <dbReference type="PROSITE" id="PS50943"/>
    </source>
</evidence>
<dbReference type="Gene3D" id="2.10.109.10">
    <property type="entry name" value="Umud Fragment, subunit A"/>
    <property type="match status" value="1"/>
</dbReference>
<gene>
    <name evidence="2" type="ORF">AY601_0559</name>
</gene>
<dbReference type="SUPFAM" id="SSF47413">
    <property type="entry name" value="lambda repressor-like DNA-binding domains"/>
    <property type="match status" value="1"/>
</dbReference>
<dbReference type="OrthoDB" id="3831186at2"/>
<evidence type="ECO:0000313" key="3">
    <source>
        <dbReference type="Proteomes" id="UP000071561"/>
    </source>
</evidence>
<dbReference type="RefSeq" id="WP_068396097.1">
    <property type="nucleotide sequence ID" value="NZ_CP014504.1"/>
</dbReference>
<dbReference type="CDD" id="cd00093">
    <property type="entry name" value="HTH_XRE"/>
    <property type="match status" value="1"/>
</dbReference>
<keyword evidence="3" id="KW-1185">Reference proteome</keyword>
<sequence>MENTENQRLKIFRKSLNKTQMEFGMVTGLKQGSFADVERGKVKVSGDIKNALFKEFSLNIEWLETGKGEMTVNTVKPNARSIGEIQYPLDFTDSPFIDLGDGQYLMVVPLVNEYAYAGYLSGYKDTEYLEVLPKHTIIVDKYHKGSYRAFEIVGDSMDDNTKESISDGSIATGREIQQHLWTSKFHTHRFKDYVIVHRKMGIIAKRISNHDTETGIITCHSLNPDKVAYPDFDIHLDEVKQIFNIVNVLQKR</sequence>
<accession>A0A127V872</accession>
<organism evidence="2 3">
    <name type="scientific">Pedobacter cryoconitis</name>
    <dbReference type="NCBI Taxonomy" id="188932"/>
    <lineage>
        <taxon>Bacteria</taxon>
        <taxon>Pseudomonadati</taxon>
        <taxon>Bacteroidota</taxon>
        <taxon>Sphingobacteriia</taxon>
        <taxon>Sphingobacteriales</taxon>
        <taxon>Sphingobacteriaceae</taxon>
        <taxon>Pedobacter</taxon>
    </lineage>
</organism>
<protein>
    <recommendedName>
        <fullName evidence="1">HTH cro/C1-type domain-containing protein</fullName>
    </recommendedName>
</protein>
<dbReference type="AlphaFoldDB" id="A0A127V872"/>
<dbReference type="GO" id="GO:0003677">
    <property type="term" value="F:DNA binding"/>
    <property type="evidence" value="ECO:0007669"/>
    <property type="project" value="InterPro"/>
</dbReference>
<feature type="domain" description="HTH cro/C1-type" evidence="1">
    <location>
        <begin position="9"/>
        <end position="63"/>
    </location>
</feature>
<reference evidence="2 3" key="1">
    <citation type="submission" date="2016-03" db="EMBL/GenBank/DDBJ databases">
        <title>Complete genome sequence of Pedobacter cryoconitis PAMC 27485.</title>
        <authorList>
            <person name="Lee J."/>
            <person name="Kim O.-S."/>
        </authorList>
    </citation>
    <scope>NUCLEOTIDE SEQUENCE [LARGE SCALE GENOMIC DNA]</scope>
    <source>
        <strain evidence="2 3">PAMC 27485</strain>
    </source>
</reference>
<dbReference type="KEGG" id="pcm:AY601_0559"/>
<dbReference type="EMBL" id="CP014504">
    <property type="protein sequence ID" value="AMP97513.1"/>
    <property type="molecule type" value="Genomic_DNA"/>
</dbReference>
<dbReference type="InterPro" id="IPR001387">
    <property type="entry name" value="Cro/C1-type_HTH"/>
</dbReference>
<name>A0A127V872_9SPHI</name>
<dbReference type="Gene3D" id="1.10.260.40">
    <property type="entry name" value="lambda repressor-like DNA-binding domains"/>
    <property type="match status" value="1"/>
</dbReference>
<dbReference type="PROSITE" id="PS50943">
    <property type="entry name" value="HTH_CROC1"/>
    <property type="match status" value="1"/>
</dbReference>
<dbReference type="SMART" id="SM00530">
    <property type="entry name" value="HTH_XRE"/>
    <property type="match status" value="1"/>
</dbReference>
<dbReference type="Proteomes" id="UP000071561">
    <property type="component" value="Chromosome"/>
</dbReference>
<evidence type="ECO:0000313" key="2">
    <source>
        <dbReference type="EMBL" id="AMP97513.1"/>
    </source>
</evidence>
<proteinExistence type="predicted"/>
<dbReference type="InterPro" id="IPR010982">
    <property type="entry name" value="Lambda_DNA-bd_dom_sf"/>
</dbReference>